<feature type="region of interest" description="Disordered" evidence="1">
    <location>
        <begin position="1"/>
        <end position="63"/>
    </location>
</feature>
<evidence type="ECO:0000256" key="1">
    <source>
        <dbReference type="SAM" id="MobiDB-lite"/>
    </source>
</evidence>
<evidence type="ECO:0000313" key="3">
    <source>
        <dbReference type="Proteomes" id="UP000595512"/>
    </source>
</evidence>
<dbReference type="Proteomes" id="UP000595512">
    <property type="component" value="Chromosome"/>
</dbReference>
<dbReference type="AlphaFoldDB" id="A0AB37HGC9"/>
<protein>
    <submittedName>
        <fullName evidence="2">Uncharacterized protein</fullName>
    </submittedName>
</protein>
<sequence length="63" mass="7052">MHERAGFEQEKRPKHDPSARKSQIRAEKTVQACAKCTKESDSSRKKGVSKGQVNERIAPKSSL</sequence>
<reference evidence="2 3" key="1">
    <citation type="submission" date="2020-12" db="EMBL/GenBank/DDBJ databases">
        <title>Taxonomic evaluation of the Bacillus sporothermodurans group of bacteria based on whole genome sequences.</title>
        <authorList>
            <person name="Fiedler G."/>
            <person name="Herbstmann A.-D."/>
            <person name="Doll E."/>
            <person name="Wenning M."/>
            <person name="Brinks E."/>
            <person name="Kabisch J."/>
            <person name="Breitenwieser F."/>
            <person name="Lappann M."/>
            <person name="Boehnlein C."/>
            <person name="Franz C."/>
        </authorList>
    </citation>
    <scope>NUCLEOTIDE SEQUENCE [LARGE SCALE GENOMIC DNA]</scope>
    <source>
        <strain evidence="2 3">DSM 10599</strain>
    </source>
</reference>
<dbReference type="RefSeq" id="WP_142410326.1">
    <property type="nucleotide sequence ID" value="NZ_CP066701.1"/>
</dbReference>
<gene>
    <name evidence="2" type="ORF">JGZ69_02460</name>
</gene>
<proteinExistence type="predicted"/>
<organism evidence="2 3">
    <name type="scientific">Heyndrickxia sporothermodurans</name>
    <dbReference type="NCBI Taxonomy" id="46224"/>
    <lineage>
        <taxon>Bacteria</taxon>
        <taxon>Bacillati</taxon>
        <taxon>Bacillota</taxon>
        <taxon>Bacilli</taxon>
        <taxon>Bacillales</taxon>
        <taxon>Bacillaceae</taxon>
        <taxon>Heyndrickxia</taxon>
    </lineage>
</organism>
<name>A0AB37HGC9_9BACI</name>
<accession>A0AB37HGC9</accession>
<evidence type="ECO:0000313" key="2">
    <source>
        <dbReference type="EMBL" id="QQX25845.1"/>
    </source>
</evidence>
<feature type="compositionally biased region" description="Basic and acidic residues" evidence="1">
    <location>
        <begin position="1"/>
        <end position="28"/>
    </location>
</feature>
<dbReference type="EMBL" id="CP066701">
    <property type="protein sequence ID" value="QQX25845.1"/>
    <property type="molecule type" value="Genomic_DNA"/>
</dbReference>
<dbReference type="KEGG" id="hspo:JGZ69_02460"/>